<evidence type="ECO:0000259" key="11">
    <source>
        <dbReference type="Pfam" id="PF03449"/>
    </source>
</evidence>
<dbReference type="NCBIfam" id="NF001262">
    <property type="entry name" value="PRK00226.1-3"/>
    <property type="match status" value="1"/>
</dbReference>
<dbReference type="OrthoDB" id="9797227at2"/>
<sequence length="163" mass="17532">MSNDAQVTFLTQDAYDRLHSELEHLSTTGREEIAKRIEAAREEGDLKENGGYHAAKDEQGKQEARIRTLQALLKDAKVGEAPESHGVVESGTVVTAIVAGGEEKFLLGNREIAANSELDVYSEASPLGTAVMGLKEGDKGSYTAPNGKEIQVEVVKVETYSGQ</sequence>
<evidence type="ECO:0000259" key="10">
    <source>
        <dbReference type="Pfam" id="PF01272"/>
    </source>
</evidence>
<dbReference type="InterPro" id="IPR023459">
    <property type="entry name" value="Tscrpt_elong_fac_GreA/B_fam"/>
</dbReference>
<gene>
    <name evidence="8 12" type="primary">greA</name>
    <name evidence="12" type="ORF">MTE01_21630</name>
</gene>
<dbReference type="InterPro" id="IPR036953">
    <property type="entry name" value="GreA/GreB_C_sf"/>
</dbReference>
<dbReference type="AlphaFoldDB" id="A0A4Y3QP52"/>
<dbReference type="SUPFAM" id="SSF46557">
    <property type="entry name" value="GreA transcript cleavage protein, N-terminal domain"/>
    <property type="match status" value="1"/>
</dbReference>
<dbReference type="PIRSF" id="PIRSF006092">
    <property type="entry name" value="GreA_GreB"/>
    <property type="match status" value="1"/>
</dbReference>
<dbReference type="PANTHER" id="PTHR30437:SF4">
    <property type="entry name" value="TRANSCRIPTION ELONGATION FACTOR GREA"/>
    <property type="match status" value="1"/>
</dbReference>
<protein>
    <recommendedName>
        <fullName evidence="2 8">Transcription elongation factor GreA</fullName>
    </recommendedName>
    <alternativeName>
        <fullName evidence="7 8">Transcript cleavage factor GreA</fullName>
    </alternativeName>
</protein>
<dbReference type="RefSeq" id="WP_103210960.1">
    <property type="nucleotide sequence ID" value="NZ_BJML01000006.1"/>
</dbReference>
<evidence type="ECO:0000256" key="7">
    <source>
        <dbReference type="ARBA" id="ARBA00030776"/>
    </source>
</evidence>
<feature type="domain" description="Transcription elongation factor GreA/GreB N-terminal" evidence="11">
    <location>
        <begin position="9"/>
        <end position="78"/>
    </location>
</feature>
<evidence type="ECO:0000313" key="12">
    <source>
        <dbReference type="EMBL" id="GEB46218.1"/>
    </source>
</evidence>
<dbReference type="GO" id="GO:0032784">
    <property type="term" value="P:regulation of DNA-templated transcription elongation"/>
    <property type="evidence" value="ECO:0007669"/>
    <property type="project" value="UniProtKB-UniRule"/>
</dbReference>
<keyword evidence="4 8" id="KW-0238">DNA-binding</keyword>
<dbReference type="Pfam" id="PF03449">
    <property type="entry name" value="GreA_GreB_N"/>
    <property type="match status" value="1"/>
</dbReference>
<comment type="caution">
    <text evidence="12">The sequence shown here is derived from an EMBL/GenBank/DDBJ whole genome shotgun (WGS) entry which is preliminary data.</text>
</comment>
<evidence type="ECO:0000256" key="5">
    <source>
        <dbReference type="ARBA" id="ARBA00023163"/>
    </source>
</evidence>
<evidence type="ECO:0000256" key="9">
    <source>
        <dbReference type="SAM" id="MobiDB-lite"/>
    </source>
</evidence>
<dbReference type="InterPro" id="IPR022691">
    <property type="entry name" value="Tscrpt_elong_fac_GreA/B_N"/>
</dbReference>
<dbReference type="SUPFAM" id="SSF54534">
    <property type="entry name" value="FKBP-like"/>
    <property type="match status" value="1"/>
</dbReference>
<dbReference type="HAMAP" id="MF_00105">
    <property type="entry name" value="GreA_GreB"/>
    <property type="match status" value="1"/>
</dbReference>
<dbReference type="GO" id="GO:0003746">
    <property type="term" value="F:translation elongation factor activity"/>
    <property type="evidence" value="ECO:0007669"/>
    <property type="project" value="UniProtKB-KW"/>
</dbReference>
<dbReference type="Pfam" id="PF01272">
    <property type="entry name" value="GreA_GreB"/>
    <property type="match status" value="1"/>
</dbReference>
<accession>A0A4Y3QP52</accession>
<evidence type="ECO:0000256" key="6">
    <source>
        <dbReference type="ARBA" id="ARBA00024916"/>
    </source>
</evidence>
<evidence type="ECO:0000256" key="2">
    <source>
        <dbReference type="ARBA" id="ARBA00013729"/>
    </source>
</evidence>
<feature type="region of interest" description="Disordered" evidence="9">
    <location>
        <begin position="42"/>
        <end position="61"/>
    </location>
</feature>
<dbReference type="Gene3D" id="3.10.50.30">
    <property type="entry name" value="Transcription elongation factor, GreA/GreB, C-terminal domain"/>
    <property type="match status" value="1"/>
</dbReference>
<evidence type="ECO:0000256" key="1">
    <source>
        <dbReference type="ARBA" id="ARBA00008213"/>
    </source>
</evidence>
<dbReference type="GO" id="GO:0003677">
    <property type="term" value="F:DNA binding"/>
    <property type="evidence" value="ECO:0007669"/>
    <property type="project" value="UniProtKB-UniRule"/>
</dbReference>
<evidence type="ECO:0000313" key="13">
    <source>
        <dbReference type="Proteomes" id="UP000319525"/>
    </source>
</evidence>
<organism evidence="12 13">
    <name type="scientific">Microbacterium testaceum</name>
    <name type="common">Aureobacterium testaceum</name>
    <name type="synonym">Brevibacterium testaceum</name>
    <dbReference type="NCBI Taxonomy" id="2033"/>
    <lineage>
        <taxon>Bacteria</taxon>
        <taxon>Bacillati</taxon>
        <taxon>Actinomycetota</taxon>
        <taxon>Actinomycetes</taxon>
        <taxon>Micrococcales</taxon>
        <taxon>Microbacteriaceae</taxon>
        <taxon>Microbacterium</taxon>
    </lineage>
</organism>
<dbReference type="GeneID" id="57144848"/>
<dbReference type="InterPro" id="IPR036805">
    <property type="entry name" value="Tscrpt_elong_fac_GreA/B_N_sf"/>
</dbReference>
<dbReference type="PROSITE" id="PS00829">
    <property type="entry name" value="GREAB_1"/>
    <property type="match status" value="1"/>
</dbReference>
<dbReference type="Proteomes" id="UP000319525">
    <property type="component" value="Unassembled WGS sequence"/>
</dbReference>
<keyword evidence="5 8" id="KW-0804">Transcription</keyword>
<dbReference type="InterPro" id="IPR018151">
    <property type="entry name" value="TF_GreA/GreB_CS"/>
</dbReference>
<dbReference type="Gene3D" id="1.10.287.180">
    <property type="entry name" value="Transcription elongation factor, GreA/GreB, N-terminal domain"/>
    <property type="match status" value="1"/>
</dbReference>
<evidence type="ECO:0000256" key="8">
    <source>
        <dbReference type="HAMAP-Rule" id="MF_00105"/>
    </source>
</evidence>
<comment type="similarity">
    <text evidence="1 8">Belongs to the GreA/GreB family.</text>
</comment>
<keyword evidence="12" id="KW-0648">Protein biosynthesis</keyword>
<dbReference type="FunFam" id="1.10.287.180:FF:000001">
    <property type="entry name" value="Transcription elongation factor GreA"/>
    <property type="match status" value="1"/>
</dbReference>
<dbReference type="InterPro" id="IPR028624">
    <property type="entry name" value="Tscrpt_elong_fac_GreA/B"/>
</dbReference>
<dbReference type="GO" id="GO:0070063">
    <property type="term" value="F:RNA polymerase binding"/>
    <property type="evidence" value="ECO:0007669"/>
    <property type="project" value="InterPro"/>
</dbReference>
<dbReference type="GO" id="GO:0006354">
    <property type="term" value="P:DNA-templated transcription elongation"/>
    <property type="evidence" value="ECO:0007669"/>
    <property type="project" value="TreeGrafter"/>
</dbReference>
<evidence type="ECO:0000256" key="3">
    <source>
        <dbReference type="ARBA" id="ARBA00023015"/>
    </source>
</evidence>
<comment type="function">
    <text evidence="6 8">Necessary for efficient RNA polymerase transcription elongation past template-encoded arresting sites. The arresting sites in DNA have the property of trapping a certain fraction of elongating RNA polymerases that pass through, resulting in locked ternary complexes. Cleavage of the nascent transcript by cleavage factors such as GreA or GreB allows the resumption of elongation from the new 3'terminus. GreA releases sequences of 2 to 3 nucleotides.</text>
</comment>
<dbReference type="InterPro" id="IPR001437">
    <property type="entry name" value="Tscrpt_elong_fac_GreA/B_C"/>
</dbReference>
<evidence type="ECO:0000256" key="4">
    <source>
        <dbReference type="ARBA" id="ARBA00023125"/>
    </source>
</evidence>
<feature type="domain" description="Transcription elongation factor GreA/GreB C-terminal" evidence="10">
    <location>
        <begin position="84"/>
        <end position="158"/>
    </location>
</feature>
<reference evidence="12 13" key="1">
    <citation type="submission" date="2019-06" db="EMBL/GenBank/DDBJ databases">
        <title>Whole genome shotgun sequence of Microbacterium testaceum NBRC 12675.</title>
        <authorList>
            <person name="Hosoyama A."/>
            <person name="Uohara A."/>
            <person name="Ohji S."/>
            <person name="Ichikawa N."/>
        </authorList>
    </citation>
    <scope>NUCLEOTIDE SEQUENCE [LARGE SCALE GENOMIC DNA]</scope>
    <source>
        <strain evidence="12 13">NBRC 12675</strain>
    </source>
</reference>
<keyword evidence="3 8" id="KW-0805">Transcription regulation</keyword>
<name>A0A4Y3QP52_MICTE</name>
<dbReference type="EMBL" id="BJML01000006">
    <property type="protein sequence ID" value="GEB46218.1"/>
    <property type="molecule type" value="Genomic_DNA"/>
</dbReference>
<keyword evidence="12" id="KW-0251">Elongation factor</keyword>
<dbReference type="PANTHER" id="PTHR30437">
    <property type="entry name" value="TRANSCRIPTION ELONGATION FACTOR GREA"/>
    <property type="match status" value="1"/>
</dbReference>
<proteinExistence type="inferred from homology"/>